<feature type="compositionally biased region" description="Basic and acidic residues" evidence="1">
    <location>
        <begin position="20"/>
        <end position="39"/>
    </location>
</feature>
<reference evidence="2 3" key="1">
    <citation type="submission" date="2018-08" db="EMBL/GenBank/DDBJ databases">
        <title>Recombination of ecologically and evolutionarily significant loci maintains genetic cohesion in the Pseudomonas syringae species complex.</title>
        <authorList>
            <person name="Dillon M."/>
            <person name="Thakur S."/>
            <person name="Almeida R.N.D."/>
            <person name="Weir B.S."/>
            <person name="Guttman D.S."/>
        </authorList>
    </citation>
    <scope>NUCLEOTIDE SEQUENCE [LARGE SCALE GENOMIC DNA]</scope>
    <source>
        <strain evidence="2 3">NCPPB2445</strain>
    </source>
</reference>
<dbReference type="RefSeq" id="WP_024780993.1">
    <property type="nucleotide sequence ID" value="NZ_CP014262.1"/>
</dbReference>
<keyword evidence="3" id="KW-1185">Reference proteome</keyword>
<comment type="caution">
    <text evidence="2">The sequence shown here is derived from an EMBL/GenBank/DDBJ whole genome shotgun (WGS) entry which is preliminary data.</text>
</comment>
<dbReference type="AlphaFoldDB" id="A0A3M3EN24"/>
<dbReference type="Proteomes" id="UP000270661">
    <property type="component" value="Unassembled WGS sequence"/>
</dbReference>
<name>A0A3M3EN24_9PSED</name>
<dbReference type="GeneID" id="55643898"/>
<dbReference type="KEGG" id="pcg:AXG94_05955"/>
<organism evidence="2 3">
    <name type="scientific">Pseudomonas corrugata</name>
    <dbReference type="NCBI Taxonomy" id="47879"/>
    <lineage>
        <taxon>Bacteria</taxon>
        <taxon>Pseudomonadati</taxon>
        <taxon>Pseudomonadota</taxon>
        <taxon>Gammaproteobacteria</taxon>
        <taxon>Pseudomonadales</taxon>
        <taxon>Pseudomonadaceae</taxon>
        <taxon>Pseudomonas</taxon>
    </lineage>
</organism>
<proteinExistence type="predicted"/>
<sequence>MMNIPDHTTHNPDEPALPGEVERDNDALRPNDPAKRKQQEGNPGAGETDAQKSGRHDATPSYRSNRKGDV</sequence>
<gene>
    <name evidence="2" type="ORF">ALQ77_02222</name>
</gene>
<feature type="compositionally biased region" description="Basic and acidic residues" evidence="1">
    <location>
        <begin position="49"/>
        <end position="58"/>
    </location>
</feature>
<accession>A0A3M3EN24</accession>
<dbReference type="OrthoDB" id="6973723at2"/>
<feature type="region of interest" description="Disordered" evidence="1">
    <location>
        <begin position="1"/>
        <end position="70"/>
    </location>
</feature>
<evidence type="ECO:0000256" key="1">
    <source>
        <dbReference type="SAM" id="MobiDB-lite"/>
    </source>
</evidence>
<evidence type="ECO:0000313" key="3">
    <source>
        <dbReference type="Proteomes" id="UP000270661"/>
    </source>
</evidence>
<dbReference type="EMBL" id="RBOJ01000061">
    <property type="protein sequence ID" value="RMM51033.1"/>
    <property type="molecule type" value="Genomic_DNA"/>
</dbReference>
<protein>
    <submittedName>
        <fullName evidence="2">Uncharacterized protein</fullName>
    </submittedName>
</protein>
<evidence type="ECO:0000313" key="2">
    <source>
        <dbReference type="EMBL" id="RMM51033.1"/>
    </source>
</evidence>